<evidence type="ECO:0000313" key="3">
    <source>
        <dbReference type="Proteomes" id="UP000030746"/>
    </source>
</evidence>
<proteinExistence type="predicted"/>
<dbReference type="GeneID" id="20235567"/>
<sequence>MAKTKRINRNFYDIVEKAKCKDDTSGIIFGRLHEMKEMNLMDDGEDIAPPNIIEIPLKDLGAKIDIEAAKDDTDQLTIEDENSHSRELLLVEDVERGLASQCRGTDNSSTLSNRSLERLFCEDNPSSSSSSSNNTPNNAVTYKTLNYCNLPTSSRARYLDTLPNGHIFGGGFEPCDSEITHNRLETPSVLFKALTDESHNYNPSAQPTTLLPKTNNMVRNLLHKTQSYQDHLCSVDDAVPGTFSMETVTKEELLIMWKTSEIELSKQLEQALREKAKLERKLAQLQHHSPV</sequence>
<dbReference type="OrthoDB" id="5984008at2759"/>
<protein>
    <submittedName>
        <fullName evidence="2">Uncharacterized protein</fullName>
    </submittedName>
</protein>
<organism evidence="2 3">
    <name type="scientific">Lottia gigantea</name>
    <name type="common">Giant owl limpet</name>
    <dbReference type="NCBI Taxonomy" id="225164"/>
    <lineage>
        <taxon>Eukaryota</taxon>
        <taxon>Metazoa</taxon>
        <taxon>Spiralia</taxon>
        <taxon>Lophotrochozoa</taxon>
        <taxon>Mollusca</taxon>
        <taxon>Gastropoda</taxon>
        <taxon>Patellogastropoda</taxon>
        <taxon>Lottioidea</taxon>
        <taxon>Lottiidae</taxon>
        <taxon>Lottia</taxon>
    </lineage>
</organism>
<gene>
    <name evidence="2" type="ORF">LOTGIDRAFT_151956</name>
</gene>
<dbReference type="KEGG" id="lgi:LOTGIDRAFT_151956"/>
<dbReference type="OMA" id="TTHHEDD"/>
<reference evidence="2 3" key="1">
    <citation type="journal article" date="2013" name="Nature">
        <title>Insights into bilaterian evolution from three spiralian genomes.</title>
        <authorList>
            <person name="Simakov O."/>
            <person name="Marletaz F."/>
            <person name="Cho S.J."/>
            <person name="Edsinger-Gonzales E."/>
            <person name="Havlak P."/>
            <person name="Hellsten U."/>
            <person name="Kuo D.H."/>
            <person name="Larsson T."/>
            <person name="Lv J."/>
            <person name="Arendt D."/>
            <person name="Savage R."/>
            <person name="Osoegawa K."/>
            <person name="de Jong P."/>
            <person name="Grimwood J."/>
            <person name="Chapman J.A."/>
            <person name="Shapiro H."/>
            <person name="Aerts A."/>
            <person name="Otillar R.P."/>
            <person name="Terry A.Y."/>
            <person name="Boore J.L."/>
            <person name="Grigoriev I.V."/>
            <person name="Lindberg D.R."/>
            <person name="Seaver E.C."/>
            <person name="Weisblat D.A."/>
            <person name="Putnam N.H."/>
            <person name="Rokhsar D.S."/>
        </authorList>
    </citation>
    <scope>NUCLEOTIDE SEQUENCE [LARGE SCALE GENOMIC DNA]</scope>
</reference>
<keyword evidence="1" id="KW-0175">Coiled coil</keyword>
<dbReference type="EMBL" id="KB199650">
    <property type="protein sequence ID" value="ESP05155.1"/>
    <property type="molecule type" value="Genomic_DNA"/>
</dbReference>
<dbReference type="CTD" id="20235567"/>
<name>V4CRL2_LOTGI</name>
<dbReference type="HOGENOM" id="CLU_957390_0_0_1"/>
<accession>V4CRL2</accession>
<evidence type="ECO:0000256" key="1">
    <source>
        <dbReference type="SAM" id="Coils"/>
    </source>
</evidence>
<dbReference type="Proteomes" id="UP000030746">
    <property type="component" value="Unassembled WGS sequence"/>
</dbReference>
<keyword evidence="3" id="KW-1185">Reference proteome</keyword>
<dbReference type="RefSeq" id="XP_009043700.1">
    <property type="nucleotide sequence ID" value="XM_009045452.1"/>
</dbReference>
<evidence type="ECO:0000313" key="2">
    <source>
        <dbReference type="EMBL" id="ESP05155.1"/>
    </source>
</evidence>
<dbReference type="AlphaFoldDB" id="V4CRL2"/>
<feature type="coiled-coil region" evidence="1">
    <location>
        <begin position="261"/>
        <end position="288"/>
    </location>
</feature>